<evidence type="ECO:0000313" key="1">
    <source>
        <dbReference type="EMBL" id="HIQ81551.1"/>
    </source>
</evidence>
<evidence type="ECO:0000313" key="2">
    <source>
        <dbReference type="Proteomes" id="UP000824260"/>
    </source>
</evidence>
<dbReference type="Proteomes" id="UP000824260">
    <property type="component" value="Unassembled WGS sequence"/>
</dbReference>
<reference evidence="1" key="1">
    <citation type="submission" date="2020-10" db="EMBL/GenBank/DDBJ databases">
        <authorList>
            <person name="Gilroy R."/>
        </authorList>
    </citation>
    <scope>NUCLEOTIDE SEQUENCE</scope>
    <source>
        <strain evidence="1">ChiSjej6B24-2974</strain>
    </source>
</reference>
<reference evidence="1" key="2">
    <citation type="journal article" date="2021" name="PeerJ">
        <title>Extensive microbial diversity within the chicken gut microbiome revealed by metagenomics and culture.</title>
        <authorList>
            <person name="Gilroy R."/>
            <person name="Ravi A."/>
            <person name="Getino M."/>
            <person name="Pursley I."/>
            <person name="Horton D.L."/>
            <person name="Alikhan N.F."/>
            <person name="Baker D."/>
            <person name="Gharbi K."/>
            <person name="Hall N."/>
            <person name="Watson M."/>
            <person name="Adriaenssens E.M."/>
            <person name="Foster-Nyarko E."/>
            <person name="Jarju S."/>
            <person name="Secka A."/>
            <person name="Antonio M."/>
            <person name="Oren A."/>
            <person name="Chaudhuri R.R."/>
            <person name="La Ragione R."/>
            <person name="Hildebrand F."/>
            <person name="Pallen M.J."/>
        </authorList>
    </citation>
    <scope>NUCLEOTIDE SEQUENCE</scope>
    <source>
        <strain evidence="1">ChiSjej6B24-2974</strain>
    </source>
</reference>
<protein>
    <submittedName>
        <fullName evidence="1">Uncharacterized protein</fullName>
    </submittedName>
</protein>
<dbReference type="AlphaFoldDB" id="A0A9D0ZJT2"/>
<comment type="caution">
    <text evidence="1">The sequence shown here is derived from an EMBL/GenBank/DDBJ whole genome shotgun (WGS) entry which is preliminary data.</text>
</comment>
<organism evidence="1 2">
    <name type="scientific">Candidatus Pullichristensenella stercorigallinarum</name>
    <dbReference type="NCBI Taxonomy" id="2840909"/>
    <lineage>
        <taxon>Bacteria</taxon>
        <taxon>Bacillati</taxon>
        <taxon>Bacillota</taxon>
        <taxon>Clostridia</taxon>
        <taxon>Candidatus Pullichristensenella</taxon>
    </lineage>
</organism>
<gene>
    <name evidence="1" type="ORF">IAA52_00430</name>
</gene>
<sequence>MSETIIVALITGGLSLLGSLIAQRRQTNLTLYRIDQLETKVSKHNNLVERTYKLEGRMVEAEHDIRDLKNRREEK</sequence>
<name>A0A9D0ZJT2_9FIRM</name>
<dbReference type="EMBL" id="DVFZ01000007">
    <property type="protein sequence ID" value="HIQ81551.1"/>
    <property type="molecule type" value="Genomic_DNA"/>
</dbReference>
<accession>A0A9D0ZJT2</accession>
<proteinExistence type="predicted"/>